<evidence type="ECO:0000313" key="8">
    <source>
        <dbReference type="EMBL" id="GLI34534.1"/>
    </source>
</evidence>
<evidence type="ECO:0000256" key="6">
    <source>
        <dbReference type="SAM" id="Phobius"/>
    </source>
</evidence>
<evidence type="ECO:0000259" key="7">
    <source>
        <dbReference type="Pfam" id="PF13396"/>
    </source>
</evidence>
<evidence type="ECO:0000256" key="3">
    <source>
        <dbReference type="ARBA" id="ARBA00022692"/>
    </source>
</evidence>
<keyword evidence="3 6" id="KW-0812">Transmembrane</keyword>
<name>A0A9W6FSW9_9BACT</name>
<organism evidence="8 9">
    <name type="scientific">Desulforhabdus amnigena</name>
    <dbReference type="NCBI Taxonomy" id="40218"/>
    <lineage>
        <taxon>Bacteria</taxon>
        <taxon>Pseudomonadati</taxon>
        <taxon>Thermodesulfobacteriota</taxon>
        <taxon>Syntrophobacteria</taxon>
        <taxon>Syntrophobacterales</taxon>
        <taxon>Syntrophobacteraceae</taxon>
        <taxon>Desulforhabdus</taxon>
    </lineage>
</organism>
<accession>A0A9W6FSW9</accession>
<evidence type="ECO:0000256" key="2">
    <source>
        <dbReference type="ARBA" id="ARBA00022475"/>
    </source>
</evidence>
<keyword evidence="5 6" id="KW-0472">Membrane</keyword>
<dbReference type="RefSeq" id="WP_281793833.1">
    <property type="nucleotide sequence ID" value="NZ_BSDR01000001.1"/>
</dbReference>
<proteinExistence type="predicted"/>
<comment type="caution">
    <text evidence="8">The sequence shown here is derived from an EMBL/GenBank/DDBJ whole genome shotgun (WGS) entry which is preliminary data.</text>
</comment>
<keyword evidence="2" id="KW-1003">Cell membrane</keyword>
<dbReference type="AlphaFoldDB" id="A0A9W6FSW9"/>
<evidence type="ECO:0000256" key="5">
    <source>
        <dbReference type="ARBA" id="ARBA00023136"/>
    </source>
</evidence>
<evidence type="ECO:0000256" key="4">
    <source>
        <dbReference type="ARBA" id="ARBA00022989"/>
    </source>
</evidence>
<dbReference type="GO" id="GO:0005886">
    <property type="term" value="C:plasma membrane"/>
    <property type="evidence" value="ECO:0007669"/>
    <property type="project" value="UniProtKB-SubCell"/>
</dbReference>
<dbReference type="Proteomes" id="UP001144372">
    <property type="component" value="Unassembled WGS sequence"/>
</dbReference>
<dbReference type="EMBL" id="BSDR01000001">
    <property type="protein sequence ID" value="GLI34534.1"/>
    <property type="molecule type" value="Genomic_DNA"/>
</dbReference>
<feature type="domain" description="Cardiolipin synthase N-terminal" evidence="7">
    <location>
        <begin position="18"/>
        <end position="58"/>
    </location>
</feature>
<reference evidence="8" key="1">
    <citation type="submission" date="2022-12" db="EMBL/GenBank/DDBJ databases">
        <title>Reference genome sequencing for broad-spectrum identification of bacterial and archaeal isolates by mass spectrometry.</title>
        <authorList>
            <person name="Sekiguchi Y."/>
            <person name="Tourlousse D.M."/>
        </authorList>
    </citation>
    <scope>NUCLEOTIDE SEQUENCE</scope>
    <source>
        <strain evidence="8">ASRB1</strain>
    </source>
</reference>
<sequence length="69" mass="8048">MPVKILILLFIFAIPLVPTFWALVDIPKRRFSSPGKKILWFLTVSTLPFLGAVLYILLMRRHTEPLEIR</sequence>
<dbReference type="Pfam" id="PF13396">
    <property type="entry name" value="PLDc_N"/>
    <property type="match status" value="1"/>
</dbReference>
<keyword evidence="9" id="KW-1185">Reference proteome</keyword>
<feature type="transmembrane region" description="Helical" evidence="6">
    <location>
        <begin position="38"/>
        <end position="59"/>
    </location>
</feature>
<dbReference type="InterPro" id="IPR027379">
    <property type="entry name" value="CLS_N"/>
</dbReference>
<comment type="subcellular location">
    <subcellularLocation>
        <location evidence="1">Cell membrane</location>
        <topology evidence="1">Multi-pass membrane protein</topology>
    </subcellularLocation>
</comment>
<evidence type="ECO:0000256" key="1">
    <source>
        <dbReference type="ARBA" id="ARBA00004651"/>
    </source>
</evidence>
<keyword evidence="4 6" id="KW-1133">Transmembrane helix</keyword>
<evidence type="ECO:0000313" key="9">
    <source>
        <dbReference type="Proteomes" id="UP001144372"/>
    </source>
</evidence>
<protein>
    <recommendedName>
        <fullName evidence="7">Cardiolipin synthase N-terminal domain-containing protein</fullName>
    </recommendedName>
</protein>
<gene>
    <name evidence="8" type="ORF">DAMNIGENAA_19670</name>
</gene>